<name>A0A4Y7TG32_COPMI</name>
<reference evidence="3 4" key="1">
    <citation type="journal article" date="2019" name="Nat. Ecol. Evol.">
        <title>Megaphylogeny resolves global patterns of mushroom evolution.</title>
        <authorList>
            <person name="Varga T."/>
            <person name="Krizsan K."/>
            <person name="Foldi C."/>
            <person name="Dima B."/>
            <person name="Sanchez-Garcia M."/>
            <person name="Sanchez-Ramirez S."/>
            <person name="Szollosi G.J."/>
            <person name="Szarkandi J.G."/>
            <person name="Papp V."/>
            <person name="Albert L."/>
            <person name="Andreopoulos W."/>
            <person name="Angelini C."/>
            <person name="Antonin V."/>
            <person name="Barry K.W."/>
            <person name="Bougher N.L."/>
            <person name="Buchanan P."/>
            <person name="Buyck B."/>
            <person name="Bense V."/>
            <person name="Catcheside P."/>
            <person name="Chovatia M."/>
            <person name="Cooper J."/>
            <person name="Damon W."/>
            <person name="Desjardin D."/>
            <person name="Finy P."/>
            <person name="Geml J."/>
            <person name="Haridas S."/>
            <person name="Hughes K."/>
            <person name="Justo A."/>
            <person name="Karasinski D."/>
            <person name="Kautmanova I."/>
            <person name="Kiss B."/>
            <person name="Kocsube S."/>
            <person name="Kotiranta H."/>
            <person name="LaButti K.M."/>
            <person name="Lechner B.E."/>
            <person name="Liimatainen K."/>
            <person name="Lipzen A."/>
            <person name="Lukacs Z."/>
            <person name="Mihaltcheva S."/>
            <person name="Morgado L.N."/>
            <person name="Niskanen T."/>
            <person name="Noordeloos M.E."/>
            <person name="Ohm R.A."/>
            <person name="Ortiz-Santana B."/>
            <person name="Ovrebo C."/>
            <person name="Racz N."/>
            <person name="Riley R."/>
            <person name="Savchenko A."/>
            <person name="Shiryaev A."/>
            <person name="Soop K."/>
            <person name="Spirin V."/>
            <person name="Szebenyi C."/>
            <person name="Tomsovsky M."/>
            <person name="Tulloss R.E."/>
            <person name="Uehling J."/>
            <person name="Grigoriev I.V."/>
            <person name="Vagvolgyi C."/>
            <person name="Papp T."/>
            <person name="Martin F.M."/>
            <person name="Miettinen O."/>
            <person name="Hibbett D.S."/>
            <person name="Nagy L.G."/>
        </authorList>
    </citation>
    <scope>NUCLEOTIDE SEQUENCE [LARGE SCALE GENOMIC DNA]</scope>
    <source>
        <strain evidence="3 4">FP101781</strain>
    </source>
</reference>
<comment type="caution">
    <text evidence="3">The sequence shown here is derived from an EMBL/GenBank/DDBJ whole genome shotgun (WGS) entry which is preliminary data.</text>
</comment>
<keyword evidence="4" id="KW-1185">Reference proteome</keyword>
<feature type="region of interest" description="Disordered" evidence="1">
    <location>
        <begin position="60"/>
        <end position="85"/>
    </location>
</feature>
<feature type="signal peptide" evidence="2">
    <location>
        <begin position="1"/>
        <end position="15"/>
    </location>
</feature>
<organism evidence="3 4">
    <name type="scientific">Coprinellus micaceus</name>
    <name type="common">Glistening ink-cap mushroom</name>
    <name type="synonym">Coprinus micaceus</name>
    <dbReference type="NCBI Taxonomy" id="71717"/>
    <lineage>
        <taxon>Eukaryota</taxon>
        <taxon>Fungi</taxon>
        <taxon>Dikarya</taxon>
        <taxon>Basidiomycota</taxon>
        <taxon>Agaricomycotina</taxon>
        <taxon>Agaricomycetes</taxon>
        <taxon>Agaricomycetidae</taxon>
        <taxon>Agaricales</taxon>
        <taxon>Agaricineae</taxon>
        <taxon>Psathyrellaceae</taxon>
        <taxon>Coprinellus</taxon>
    </lineage>
</organism>
<evidence type="ECO:0000256" key="2">
    <source>
        <dbReference type="SAM" id="SignalP"/>
    </source>
</evidence>
<evidence type="ECO:0008006" key="5">
    <source>
        <dbReference type="Google" id="ProtNLM"/>
    </source>
</evidence>
<evidence type="ECO:0000313" key="3">
    <source>
        <dbReference type="EMBL" id="TEB32512.1"/>
    </source>
</evidence>
<protein>
    <recommendedName>
        <fullName evidence="5">Secreted protein</fullName>
    </recommendedName>
</protein>
<sequence length="85" mass="9650">MQYICAAFCGWLVSSLPLSVFLELSLVVPPLLSTISIDDSFHLNFGCLALSLRHPLVMTRTSKEKRQSPLPLSQRNSRRYDKNLE</sequence>
<dbReference type="Proteomes" id="UP000298030">
    <property type="component" value="Unassembled WGS sequence"/>
</dbReference>
<accession>A0A4Y7TG32</accession>
<evidence type="ECO:0000256" key="1">
    <source>
        <dbReference type="SAM" id="MobiDB-lite"/>
    </source>
</evidence>
<dbReference type="AlphaFoldDB" id="A0A4Y7TG32"/>
<gene>
    <name evidence="3" type="ORF">FA13DRAFT_1731725</name>
</gene>
<dbReference type="EMBL" id="QPFP01000015">
    <property type="protein sequence ID" value="TEB32512.1"/>
    <property type="molecule type" value="Genomic_DNA"/>
</dbReference>
<feature type="chain" id="PRO_5021311996" description="Secreted protein" evidence="2">
    <location>
        <begin position="16"/>
        <end position="85"/>
    </location>
</feature>
<keyword evidence="2" id="KW-0732">Signal</keyword>
<evidence type="ECO:0000313" key="4">
    <source>
        <dbReference type="Proteomes" id="UP000298030"/>
    </source>
</evidence>
<proteinExistence type="predicted"/>